<dbReference type="PROSITE" id="PS51273">
    <property type="entry name" value="GATASE_TYPE_1"/>
    <property type="match status" value="1"/>
</dbReference>
<accession>A0A5A7SV19</accession>
<name>A0A5A7SV19_CUCMM</name>
<dbReference type="InterPro" id="IPR029062">
    <property type="entry name" value="Class_I_gatase-like"/>
</dbReference>
<sequence>MVEKVGIEGEGKRYALLQAVKDSEYVKKMYGGYLNVFVAAFGDEGEKWDLIMVVDGVFPTMNELRDYDGFIITGSIYDAYGNESWILYLCFLLQTLDAMGKKLFGICFGVIRALRGKVGKAATGWDIGVRKVEMMGSSEWKSVEEMGEIPRSVEIFAIGDHILGIQGHPEYSKDILYNLVDRLANNDTIQREFAEDAKVCIQAAEPDTKWWKKICNNFLKG</sequence>
<evidence type="ECO:0000313" key="2">
    <source>
        <dbReference type="EMBL" id="TYJ95965.1"/>
    </source>
</evidence>
<evidence type="ECO:0000313" key="4">
    <source>
        <dbReference type="Proteomes" id="UP000321947"/>
    </source>
</evidence>
<reference evidence="3 4" key="1">
    <citation type="submission" date="2019-08" db="EMBL/GenBank/DDBJ databases">
        <title>Draft genome sequences of two oriental melons (Cucumis melo L. var makuwa).</title>
        <authorList>
            <person name="Kwon S.-Y."/>
        </authorList>
    </citation>
    <scope>NUCLEOTIDE SEQUENCE [LARGE SCALE GENOMIC DNA]</scope>
    <source>
        <strain evidence="4">cv. Chang Bougi</strain>
        <strain evidence="3">cv. SW 3</strain>
        <tissue evidence="1">Leaf</tissue>
    </source>
</reference>
<dbReference type="EMBL" id="SSTD01019979">
    <property type="protein sequence ID" value="TYJ95965.1"/>
    <property type="molecule type" value="Genomic_DNA"/>
</dbReference>
<proteinExistence type="predicted"/>
<dbReference type="PANTHER" id="PTHR42695">
    <property type="entry name" value="GLUTAMINE AMIDOTRANSFERASE YLR126C-RELATED"/>
    <property type="match status" value="1"/>
</dbReference>
<dbReference type="AlphaFoldDB" id="A0A5A7SV19"/>
<dbReference type="OrthoDB" id="92161at2759"/>
<dbReference type="EMBL" id="SSTE01020204">
    <property type="protein sequence ID" value="KAA0035114.1"/>
    <property type="molecule type" value="Genomic_DNA"/>
</dbReference>
<protein>
    <submittedName>
        <fullName evidence="1">Gamma-glutamyl peptidase 5-like</fullName>
    </submittedName>
</protein>
<evidence type="ECO:0000313" key="3">
    <source>
        <dbReference type="Proteomes" id="UP000321393"/>
    </source>
</evidence>
<evidence type="ECO:0000313" key="1">
    <source>
        <dbReference type="EMBL" id="KAA0035114.1"/>
    </source>
</evidence>
<dbReference type="PANTHER" id="PTHR42695:SF9">
    <property type="entry name" value="GAMMA-GLUTAMYL PEPTIDASE 2-RELATED"/>
    <property type="match status" value="1"/>
</dbReference>
<dbReference type="Gene3D" id="3.40.50.880">
    <property type="match status" value="2"/>
</dbReference>
<dbReference type="Proteomes" id="UP000321393">
    <property type="component" value="Unassembled WGS sequence"/>
</dbReference>
<dbReference type="Proteomes" id="UP000321947">
    <property type="component" value="Unassembled WGS sequence"/>
</dbReference>
<dbReference type="InterPro" id="IPR044992">
    <property type="entry name" value="ChyE-like"/>
</dbReference>
<organism evidence="1 3">
    <name type="scientific">Cucumis melo var. makuwa</name>
    <name type="common">Oriental melon</name>
    <dbReference type="NCBI Taxonomy" id="1194695"/>
    <lineage>
        <taxon>Eukaryota</taxon>
        <taxon>Viridiplantae</taxon>
        <taxon>Streptophyta</taxon>
        <taxon>Embryophyta</taxon>
        <taxon>Tracheophyta</taxon>
        <taxon>Spermatophyta</taxon>
        <taxon>Magnoliopsida</taxon>
        <taxon>eudicotyledons</taxon>
        <taxon>Gunneridae</taxon>
        <taxon>Pentapetalae</taxon>
        <taxon>rosids</taxon>
        <taxon>fabids</taxon>
        <taxon>Cucurbitales</taxon>
        <taxon>Cucurbitaceae</taxon>
        <taxon>Benincaseae</taxon>
        <taxon>Cucumis</taxon>
    </lineage>
</organism>
<dbReference type="GO" id="GO:0005829">
    <property type="term" value="C:cytosol"/>
    <property type="evidence" value="ECO:0007669"/>
    <property type="project" value="TreeGrafter"/>
</dbReference>
<dbReference type="SUPFAM" id="SSF52317">
    <property type="entry name" value="Class I glutamine amidotransferase-like"/>
    <property type="match status" value="1"/>
</dbReference>
<comment type="caution">
    <text evidence="1">The sequence shown here is derived from an EMBL/GenBank/DDBJ whole genome shotgun (WGS) entry which is preliminary data.</text>
</comment>
<gene>
    <name evidence="2" type="ORF">E5676_scaffold271G00340</name>
    <name evidence="1" type="ORF">E6C27_scaffold57G001910</name>
</gene>
<dbReference type="STRING" id="1194695.A0A5A7SV19"/>